<evidence type="ECO:0000256" key="1">
    <source>
        <dbReference type="SAM" id="MobiDB-lite"/>
    </source>
</evidence>
<evidence type="ECO:0000313" key="3">
    <source>
        <dbReference type="Proteomes" id="UP000032142"/>
    </source>
</evidence>
<accession>A0A0B0MG20</accession>
<dbReference type="Proteomes" id="UP000032142">
    <property type="component" value="Unassembled WGS sequence"/>
</dbReference>
<dbReference type="EMBL" id="JRRC01037872">
    <property type="protein sequence ID" value="KHF98378.1"/>
    <property type="molecule type" value="Genomic_DNA"/>
</dbReference>
<sequence>MHTQTLEVTRCRSRSTTAATPTRASSTQTLIPSKRLLSAASVCVA</sequence>
<gene>
    <name evidence="2" type="ORF">F383_11488</name>
</gene>
<keyword evidence="3" id="KW-1185">Reference proteome</keyword>
<feature type="region of interest" description="Disordered" evidence="1">
    <location>
        <begin position="1"/>
        <end position="29"/>
    </location>
</feature>
<name>A0A0B0MG20_GOSAR</name>
<comment type="caution">
    <text evidence="2">The sequence shown here is derived from an EMBL/GenBank/DDBJ whole genome shotgun (WGS) entry which is preliminary data.</text>
</comment>
<reference evidence="3" key="1">
    <citation type="submission" date="2014-09" db="EMBL/GenBank/DDBJ databases">
        <authorList>
            <person name="Mudge J."/>
            <person name="Ramaraj T."/>
            <person name="Lindquist I.E."/>
            <person name="Bharti A.K."/>
            <person name="Sundararajan A."/>
            <person name="Cameron C.T."/>
            <person name="Woodward J.E."/>
            <person name="May G.D."/>
            <person name="Brubaker C."/>
            <person name="Broadhvest J."/>
            <person name="Wilkins T.A."/>
        </authorList>
    </citation>
    <scope>NUCLEOTIDE SEQUENCE</scope>
    <source>
        <strain evidence="3">cv. AKA8401</strain>
    </source>
</reference>
<protein>
    <submittedName>
        <fullName evidence="2">Uncharacterized protein</fullName>
    </submittedName>
</protein>
<evidence type="ECO:0000313" key="2">
    <source>
        <dbReference type="EMBL" id="KHF98378.1"/>
    </source>
</evidence>
<feature type="compositionally biased region" description="Low complexity" evidence="1">
    <location>
        <begin position="14"/>
        <end position="29"/>
    </location>
</feature>
<dbReference type="AlphaFoldDB" id="A0A0B0MG20"/>
<organism evidence="2 3">
    <name type="scientific">Gossypium arboreum</name>
    <name type="common">Tree cotton</name>
    <name type="synonym">Gossypium nanking</name>
    <dbReference type="NCBI Taxonomy" id="29729"/>
    <lineage>
        <taxon>Eukaryota</taxon>
        <taxon>Viridiplantae</taxon>
        <taxon>Streptophyta</taxon>
        <taxon>Embryophyta</taxon>
        <taxon>Tracheophyta</taxon>
        <taxon>Spermatophyta</taxon>
        <taxon>Magnoliopsida</taxon>
        <taxon>eudicotyledons</taxon>
        <taxon>Gunneridae</taxon>
        <taxon>Pentapetalae</taxon>
        <taxon>rosids</taxon>
        <taxon>malvids</taxon>
        <taxon>Malvales</taxon>
        <taxon>Malvaceae</taxon>
        <taxon>Malvoideae</taxon>
        <taxon>Gossypium</taxon>
    </lineage>
</organism>
<proteinExistence type="predicted"/>